<evidence type="ECO:0000256" key="2">
    <source>
        <dbReference type="SAM" id="Phobius"/>
    </source>
</evidence>
<protein>
    <submittedName>
        <fullName evidence="3">DUF485 domain-containing protein</fullName>
    </submittedName>
</protein>
<accession>A0A5R9E636</accession>
<name>A0A5R9E636_9ACTN</name>
<keyword evidence="2" id="KW-1133">Transmembrane helix</keyword>
<dbReference type="RefSeq" id="WP_138054799.1">
    <property type="nucleotide sequence ID" value="NZ_VAWE01000001.1"/>
</dbReference>
<comment type="caution">
    <text evidence="3">The sequence shown here is derived from an EMBL/GenBank/DDBJ whole genome shotgun (WGS) entry which is preliminary data.</text>
</comment>
<feature type="transmembrane region" description="Helical" evidence="2">
    <location>
        <begin position="72"/>
        <end position="91"/>
    </location>
</feature>
<keyword evidence="2" id="KW-0812">Transmembrane</keyword>
<evidence type="ECO:0000256" key="1">
    <source>
        <dbReference type="SAM" id="MobiDB-lite"/>
    </source>
</evidence>
<feature type="compositionally biased region" description="Pro residues" evidence="1">
    <location>
        <begin position="7"/>
        <end position="26"/>
    </location>
</feature>
<dbReference type="InterPro" id="IPR007436">
    <property type="entry name" value="DUF485"/>
</dbReference>
<dbReference type="AlphaFoldDB" id="A0A5R9E636"/>
<evidence type="ECO:0000313" key="4">
    <source>
        <dbReference type="Proteomes" id="UP000305921"/>
    </source>
</evidence>
<dbReference type="OrthoDB" id="4335863at2"/>
<evidence type="ECO:0000313" key="3">
    <source>
        <dbReference type="EMBL" id="TLQ45458.1"/>
    </source>
</evidence>
<gene>
    <name evidence="3" type="ORF">FEF34_22775</name>
</gene>
<proteinExistence type="predicted"/>
<sequence>MSYDPYFPDPPGPARQPWHAPQPPPDRGYGDPFDDPFGETPAAPYPRTEPSGHAPDDRLPRLRSGYRGLRRVATLTALGYFVLFLILSGYAPDLMTDGISGGLTTGVLLGLLTLPVALAAIAAYERIARRRVDPLAAAIRAAHEERHATTSADRQGGRQRPGGSTWDRPTGGMRI</sequence>
<keyword evidence="4" id="KW-1185">Reference proteome</keyword>
<keyword evidence="2" id="KW-0472">Membrane</keyword>
<dbReference type="EMBL" id="VAWE01000001">
    <property type="protein sequence ID" value="TLQ45458.1"/>
    <property type="molecule type" value="Genomic_DNA"/>
</dbReference>
<reference evidence="3 4" key="1">
    <citation type="submission" date="2019-05" db="EMBL/GenBank/DDBJ databases">
        <title>Streptomyces marianii sp. nov., a novel marine actinomycete from southern coast of India.</title>
        <authorList>
            <person name="Iniyan A.M."/>
            <person name="Wink J."/>
            <person name="Ramprasad E."/>
            <person name="Ramana C.V."/>
            <person name="Bunk B."/>
            <person name="Sproer C."/>
            <person name="Joseph F.-J.R.S."/>
            <person name="Vincent S.G.P."/>
        </authorList>
    </citation>
    <scope>NUCLEOTIDE SEQUENCE [LARGE SCALE GENOMIC DNA]</scope>
    <source>
        <strain evidence="3 4">ICN19</strain>
    </source>
</reference>
<feature type="transmembrane region" description="Helical" evidence="2">
    <location>
        <begin position="103"/>
        <end position="124"/>
    </location>
</feature>
<dbReference type="Pfam" id="PF04341">
    <property type="entry name" value="DUF485"/>
    <property type="match status" value="1"/>
</dbReference>
<organism evidence="3 4">
    <name type="scientific">Streptomyces marianii</name>
    <dbReference type="NCBI Taxonomy" id="1817406"/>
    <lineage>
        <taxon>Bacteria</taxon>
        <taxon>Bacillati</taxon>
        <taxon>Actinomycetota</taxon>
        <taxon>Actinomycetes</taxon>
        <taxon>Kitasatosporales</taxon>
        <taxon>Streptomycetaceae</taxon>
        <taxon>Streptomyces</taxon>
    </lineage>
</organism>
<dbReference type="Proteomes" id="UP000305921">
    <property type="component" value="Unassembled WGS sequence"/>
</dbReference>
<feature type="region of interest" description="Disordered" evidence="1">
    <location>
        <begin position="143"/>
        <end position="175"/>
    </location>
</feature>
<feature type="region of interest" description="Disordered" evidence="1">
    <location>
        <begin position="1"/>
        <end position="59"/>
    </location>
</feature>